<dbReference type="Proteomes" id="UP000635142">
    <property type="component" value="Unassembled WGS sequence"/>
</dbReference>
<dbReference type="Gene3D" id="3.40.630.30">
    <property type="match status" value="1"/>
</dbReference>
<feature type="domain" description="N-acetyltransferase" evidence="2">
    <location>
        <begin position="4"/>
        <end position="158"/>
    </location>
</feature>
<name>A0A927HCG4_9RHOB</name>
<dbReference type="EMBL" id="JACTAG010000001">
    <property type="protein sequence ID" value="MBD3662542.1"/>
    <property type="molecule type" value="Genomic_DNA"/>
</dbReference>
<keyword evidence="4" id="KW-1185">Reference proteome</keyword>
<dbReference type="PANTHER" id="PTHR13947:SF37">
    <property type="entry name" value="LD18367P"/>
    <property type="match status" value="1"/>
</dbReference>
<dbReference type="Pfam" id="PF00583">
    <property type="entry name" value="Acetyltransf_1"/>
    <property type="match status" value="1"/>
</dbReference>
<dbReference type="InterPro" id="IPR016181">
    <property type="entry name" value="Acyl_CoA_acyltransferase"/>
</dbReference>
<dbReference type="AlphaFoldDB" id="A0A927HCG4"/>
<gene>
    <name evidence="3" type="ORF">H9Q16_01250</name>
</gene>
<evidence type="ECO:0000259" key="2">
    <source>
        <dbReference type="PROSITE" id="PS51186"/>
    </source>
</evidence>
<dbReference type="CDD" id="cd04301">
    <property type="entry name" value="NAT_SF"/>
    <property type="match status" value="1"/>
</dbReference>
<keyword evidence="1" id="KW-0808">Transferase</keyword>
<proteinExistence type="predicted"/>
<evidence type="ECO:0000313" key="3">
    <source>
        <dbReference type="EMBL" id="MBD3662542.1"/>
    </source>
</evidence>
<evidence type="ECO:0000313" key="4">
    <source>
        <dbReference type="Proteomes" id="UP000635142"/>
    </source>
</evidence>
<dbReference type="InterPro" id="IPR000182">
    <property type="entry name" value="GNAT_dom"/>
</dbReference>
<sequence length="160" mass="17986">MADIEIKSFTAADRDWLVAQHEVLYARDEGFDGTFGPLVAGILDEFLATNDPACEAGWIAWDGERRLGSIFCVRLDEATAKLRLLLLVPEARGKGLGLRLLRQCMGFAKDRGYEGMQLWTHQEHRAAGALYAKNGWECVDERPVTSFGKHLIEQTWVISF</sequence>
<dbReference type="PROSITE" id="PS51186">
    <property type="entry name" value="GNAT"/>
    <property type="match status" value="1"/>
</dbReference>
<dbReference type="GO" id="GO:0008080">
    <property type="term" value="F:N-acetyltransferase activity"/>
    <property type="evidence" value="ECO:0007669"/>
    <property type="project" value="InterPro"/>
</dbReference>
<dbReference type="SUPFAM" id="SSF55729">
    <property type="entry name" value="Acyl-CoA N-acyltransferases (Nat)"/>
    <property type="match status" value="1"/>
</dbReference>
<evidence type="ECO:0000256" key="1">
    <source>
        <dbReference type="ARBA" id="ARBA00022679"/>
    </source>
</evidence>
<accession>A0A927HCG4</accession>
<protein>
    <submittedName>
        <fullName evidence="3">GNAT family N-acetyltransferase</fullName>
    </submittedName>
</protein>
<dbReference type="RefSeq" id="WP_191073569.1">
    <property type="nucleotide sequence ID" value="NZ_JACTAG010000001.1"/>
</dbReference>
<organism evidence="3 4">
    <name type="scientific">Sulfitobacter aestuariivivens</name>
    <dbReference type="NCBI Taxonomy" id="2766981"/>
    <lineage>
        <taxon>Bacteria</taxon>
        <taxon>Pseudomonadati</taxon>
        <taxon>Pseudomonadota</taxon>
        <taxon>Alphaproteobacteria</taxon>
        <taxon>Rhodobacterales</taxon>
        <taxon>Roseobacteraceae</taxon>
        <taxon>Sulfitobacter</taxon>
    </lineage>
</organism>
<dbReference type="PANTHER" id="PTHR13947">
    <property type="entry name" value="GNAT FAMILY N-ACETYLTRANSFERASE"/>
    <property type="match status" value="1"/>
</dbReference>
<dbReference type="InterPro" id="IPR050769">
    <property type="entry name" value="NAT_camello-type"/>
</dbReference>
<reference evidence="3" key="1">
    <citation type="submission" date="2020-08" db="EMBL/GenBank/DDBJ databases">
        <title>Sulfitobacter aestuariivivens sp. nov., isolated from a tidal flat.</title>
        <authorList>
            <person name="Park S."/>
            <person name="Yoon J.-H."/>
        </authorList>
    </citation>
    <scope>NUCLEOTIDE SEQUENCE</scope>
    <source>
        <strain evidence="3">TSTF-M16</strain>
    </source>
</reference>
<comment type="caution">
    <text evidence="3">The sequence shown here is derived from an EMBL/GenBank/DDBJ whole genome shotgun (WGS) entry which is preliminary data.</text>
</comment>